<dbReference type="EMBL" id="MFBT01000038">
    <property type="protein sequence ID" value="OGD98316.1"/>
    <property type="molecule type" value="Genomic_DNA"/>
</dbReference>
<keyword evidence="3 6" id="KW-0645">Protease</keyword>
<feature type="binding site" evidence="6">
    <location>
        <position position="238"/>
    </location>
    <ligand>
        <name>a divalent metal cation</name>
        <dbReference type="ChEBI" id="CHEBI:60240"/>
        <label>1</label>
    </ligand>
</feature>
<dbReference type="InterPro" id="IPR001714">
    <property type="entry name" value="Pept_M24_MAP"/>
</dbReference>
<reference evidence="9 10" key="1">
    <citation type="journal article" date="2016" name="Nat. Commun.">
        <title>Thousands of microbial genomes shed light on interconnected biogeochemical processes in an aquifer system.</title>
        <authorList>
            <person name="Anantharaman K."/>
            <person name="Brown C.T."/>
            <person name="Hug L.A."/>
            <person name="Sharon I."/>
            <person name="Castelle C.J."/>
            <person name="Probst A.J."/>
            <person name="Thomas B.C."/>
            <person name="Singh A."/>
            <person name="Wilkins M.J."/>
            <person name="Karaoz U."/>
            <person name="Brodie E.L."/>
            <person name="Williams K.H."/>
            <person name="Hubbard S.S."/>
            <person name="Banfield J.F."/>
        </authorList>
    </citation>
    <scope>NUCLEOTIDE SEQUENCE [LARGE SCALE GENOMIC DNA]</scope>
</reference>
<gene>
    <name evidence="6" type="primary">map</name>
    <name evidence="9" type="ORF">A3B54_00465</name>
</gene>
<comment type="subunit">
    <text evidence="6">Monomer.</text>
</comment>
<protein>
    <recommendedName>
        <fullName evidence="6 7">Methionine aminopeptidase</fullName>
        <shortName evidence="6">MAP</shortName>
        <shortName evidence="6">MetAP</shortName>
        <ecNumber evidence="6 7">3.4.11.18</ecNumber>
    </recommendedName>
    <alternativeName>
        <fullName evidence="6">Peptidase M</fullName>
    </alternativeName>
</protein>
<dbReference type="GO" id="GO:0005829">
    <property type="term" value="C:cytosol"/>
    <property type="evidence" value="ECO:0007669"/>
    <property type="project" value="TreeGrafter"/>
</dbReference>
<evidence type="ECO:0000256" key="6">
    <source>
        <dbReference type="HAMAP-Rule" id="MF_01974"/>
    </source>
</evidence>
<dbReference type="HAMAP" id="MF_01974">
    <property type="entry name" value="MetAP_1"/>
    <property type="match status" value="1"/>
</dbReference>
<evidence type="ECO:0000256" key="1">
    <source>
        <dbReference type="ARBA" id="ARBA00002521"/>
    </source>
</evidence>
<evidence type="ECO:0000313" key="9">
    <source>
        <dbReference type="EMBL" id="OGD98316.1"/>
    </source>
</evidence>
<feature type="binding site" evidence="6">
    <location>
        <position position="111"/>
    </location>
    <ligand>
        <name>a divalent metal cation</name>
        <dbReference type="ChEBI" id="CHEBI:60240"/>
        <label>2</label>
        <note>catalytic</note>
    </ligand>
</feature>
<dbReference type="AlphaFoldDB" id="A0A1F5H2D9"/>
<dbReference type="InterPro" id="IPR002467">
    <property type="entry name" value="Pept_M24A_MAP1"/>
</dbReference>
<comment type="function">
    <text evidence="1 6">Removes the N-terminal methionine from nascent proteins. The N-terminal methionine is often cleaved when the second residue in the primary sequence is small and uncharged (Met-Ala-, Cys, Gly, Pro, Ser, Thr, or Val). Requires deformylation of the N(alpha)-formylated initiator methionine before it can be hydrolyzed.</text>
</comment>
<dbReference type="GO" id="GO:0006508">
    <property type="term" value="P:proteolysis"/>
    <property type="evidence" value="ECO:0007669"/>
    <property type="project" value="UniProtKB-KW"/>
</dbReference>
<dbReference type="InterPro" id="IPR000994">
    <property type="entry name" value="Pept_M24"/>
</dbReference>
<dbReference type="Pfam" id="PF00557">
    <property type="entry name" value="Peptidase_M24"/>
    <property type="match status" value="1"/>
</dbReference>
<evidence type="ECO:0000256" key="5">
    <source>
        <dbReference type="ARBA" id="ARBA00022801"/>
    </source>
</evidence>
<evidence type="ECO:0000256" key="3">
    <source>
        <dbReference type="ARBA" id="ARBA00022670"/>
    </source>
</evidence>
<dbReference type="SUPFAM" id="SSF55920">
    <property type="entry name" value="Creatinase/aminopeptidase"/>
    <property type="match status" value="1"/>
</dbReference>
<evidence type="ECO:0000313" key="10">
    <source>
        <dbReference type="Proteomes" id="UP000177039"/>
    </source>
</evidence>
<sequence>MVTQTESDVVKTDREINLMKISGKITALALKKVLEQARPGVSCDGLDQIAKHQMEISRAQPSFMTVDGYKWTICTTVNQQVVHGVPTAKELQDGDILGIDVGASYRGFHTDMAKTVAVGNVSKSTQKFLEIGHLTLKKAISQAVIDNRIGDISSTIQGNIEGEGFSVVKSLTGHGIGRQLHEEPLVPGFGKKGSGPKIVENMVLAIEVIYAQGSSEVRLERDGWTISTKDGSLAGLYEQTVAVTRNGPIVLTPYL</sequence>
<dbReference type="GO" id="GO:0004239">
    <property type="term" value="F:initiator methionyl aminopeptidase activity"/>
    <property type="evidence" value="ECO:0007669"/>
    <property type="project" value="UniProtKB-UniRule"/>
</dbReference>
<comment type="caution">
    <text evidence="9">The sequence shown here is derived from an EMBL/GenBank/DDBJ whole genome shotgun (WGS) entry which is preliminary data.</text>
</comment>
<dbReference type="PANTHER" id="PTHR43330:SF27">
    <property type="entry name" value="METHIONINE AMINOPEPTIDASE"/>
    <property type="match status" value="1"/>
</dbReference>
<dbReference type="Proteomes" id="UP000177039">
    <property type="component" value="Unassembled WGS sequence"/>
</dbReference>
<dbReference type="CDD" id="cd01086">
    <property type="entry name" value="MetAP1"/>
    <property type="match status" value="1"/>
</dbReference>
<keyword evidence="4 6" id="KW-0479">Metal-binding</keyword>
<feature type="binding site" evidence="6">
    <location>
        <position position="111"/>
    </location>
    <ligand>
        <name>a divalent metal cation</name>
        <dbReference type="ChEBI" id="CHEBI:60240"/>
        <label>1</label>
    </ligand>
</feature>
<name>A0A1F5H2D9_9BACT</name>
<dbReference type="InterPro" id="IPR036005">
    <property type="entry name" value="Creatinase/aminopeptidase-like"/>
</dbReference>
<comment type="cofactor">
    <cofactor evidence="6">
        <name>Co(2+)</name>
        <dbReference type="ChEBI" id="CHEBI:48828"/>
    </cofactor>
    <cofactor evidence="6">
        <name>Zn(2+)</name>
        <dbReference type="ChEBI" id="CHEBI:29105"/>
    </cofactor>
    <cofactor evidence="6">
        <name>Mn(2+)</name>
        <dbReference type="ChEBI" id="CHEBI:29035"/>
    </cofactor>
    <cofactor evidence="6">
        <name>Fe(2+)</name>
        <dbReference type="ChEBI" id="CHEBI:29033"/>
    </cofactor>
    <text evidence="6">Binds 2 divalent metal cations per subunit. Has a high-affinity and a low affinity metal-binding site. The true nature of the physiological cofactor is under debate. The enzyme is active with cobalt, zinc, manganese or divalent iron ions. Most likely, methionine aminopeptidases function as mononuclear Fe(2+)-metalloproteases under physiological conditions, and the catalytically relevant metal-binding site has been assigned to the histidine-containing high-affinity site.</text>
</comment>
<dbReference type="Gene3D" id="3.90.230.10">
    <property type="entry name" value="Creatinase/methionine aminopeptidase superfamily"/>
    <property type="match status" value="1"/>
</dbReference>
<dbReference type="GO" id="GO:0070006">
    <property type="term" value="F:metalloaminopeptidase activity"/>
    <property type="evidence" value="ECO:0007669"/>
    <property type="project" value="UniProtKB-UniRule"/>
</dbReference>
<dbReference type="GO" id="GO:0046872">
    <property type="term" value="F:metal ion binding"/>
    <property type="evidence" value="ECO:0007669"/>
    <property type="project" value="UniProtKB-UniRule"/>
</dbReference>
<comment type="catalytic activity">
    <reaction evidence="6 7">
        <text>Release of N-terminal amino acids, preferentially methionine, from peptides and arylamides.</text>
        <dbReference type="EC" id="3.4.11.18"/>
    </reaction>
</comment>
<feature type="binding site" evidence="6">
    <location>
        <position position="100"/>
    </location>
    <ligand>
        <name>a divalent metal cation</name>
        <dbReference type="ChEBI" id="CHEBI:60240"/>
        <label>1</label>
    </ligand>
</feature>
<feature type="binding site" evidence="6">
    <location>
        <position position="83"/>
    </location>
    <ligand>
        <name>substrate</name>
    </ligand>
</feature>
<feature type="domain" description="Peptidase M24" evidence="8">
    <location>
        <begin position="18"/>
        <end position="222"/>
    </location>
</feature>
<evidence type="ECO:0000256" key="2">
    <source>
        <dbReference type="ARBA" id="ARBA00022438"/>
    </source>
</evidence>
<feature type="binding site" evidence="6">
    <location>
        <position position="174"/>
    </location>
    <ligand>
        <name>a divalent metal cation</name>
        <dbReference type="ChEBI" id="CHEBI:60240"/>
        <label>2</label>
        <note>catalytic</note>
    </ligand>
</feature>
<keyword evidence="5 6" id="KW-0378">Hydrolase</keyword>
<comment type="similarity">
    <text evidence="6">Belongs to the peptidase M24A family. Methionine aminopeptidase type 1 subfamily.</text>
</comment>
<dbReference type="NCBIfam" id="TIGR00500">
    <property type="entry name" value="met_pdase_I"/>
    <property type="match status" value="1"/>
</dbReference>
<proteinExistence type="inferred from homology"/>
<dbReference type="EC" id="3.4.11.18" evidence="6 7"/>
<keyword evidence="2 6" id="KW-0031">Aminopeptidase</keyword>
<evidence type="ECO:0000259" key="8">
    <source>
        <dbReference type="Pfam" id="PF00557"/>
    </source>
</evidence>
<feature type="binding site" evidence="6">
    <location>
        <position position="207"/>
    </location>
    <ligand>
        <name>a divalent metal cation</name>
        <dbReference type="ChEBI" id="CHEBI:60240"/>
        <label>2</label>
        <note>catalytic</note>
    </ligand>
</feature>
<dbReference type="PANTHER" id="PTHR43330">
    <property type="entry name" value="METHIONINE AMINOPEPTIDASE"/>
    <property type="match status" value="1"/>
</dbReference>
<evidence type="ECO:0000256" key="7">
    <source>
        <dbReference type="RuleBase" id="RU003653"/>
    </source>
</evidence>
<dbReference type="PRINTS" id="PR00599">
    <property type="entry name" value="MAPEPTIDASE"/>
</dbReference>
<accession>A0A1F5H2D9</accession>
<organism evidence="9 10">
    <name type="scientific">Candidatus Curtissbacteria bacterium RIFCSPLOWO2_01_FULL_42_50</name>
    <dbReference type="NCBI Taxonomy" id="1797730"/>
    <lineage>
        <taxon>Bacteria</taxon>
        <taxon>Candidatus Curtissiibacteriota</taxon>
    </lineage>
</organism>
<feature type="binding site" evidence="6">
    <location>
        <position position="181"/>
    </location>
    <ligand>
        <name>substrate</name>
    </ligand>
</feature>
<evidence type="ECO:0000256" key="4">
    <source>
        <dbReference type="ARBA" id="ARBA00022723"/>
    </source>
</evidence>
<feature type="binding site" evidence="6">
    <location>
        <position position="238"/>
    </location>
    <ligand>
        <name>a divalent metal cation</name>
        <dbReference type="ChEBI" id="CHEBI:60240"/>
        <label>2</label>
        <note>catalytic</note>
    </ligand>
</feature>